<dbReference type="Gene3D" id="3.40.630.30">
    <property type="match status" value="1"/>
</dbReference>
<dbReference type="STRING" id="1802461.A3B24_02070"/>
<evidence type="ECO:0000256" key="4">
    <source>
        <dbReference type="ARBA" id="ARBA00022984"/>
    </source>
</evidence>
<evidence type="ECO:0000256" key="5">
    <source>
        <dbReference type="ARBA" id="ARBA00023315"/>
    </source>
</evidence>
<keyword evidence="3" id="KW-0133">Cell shape</keyword>
<dbReference type="PANTHER" id="PTHR36174">
    <property type="entry name" value="LIPID II:GLYCINE GLYCYLTRANSFERASE"/>
    <property type="match status" value="1"/>
</dbReference>
<dbReference type="InterPro" id="IPR016181">
    <property type="entry name" value="Acyl_CoA_acyltransferase"/>
</dbReference>
<evidence type="ECO:0000259" key="7">
    <source>
        <dbReference type="Pfam" id="PF13480"/>
    </source>
</evidence>
<dbReference type="SUPFAM" id="SSF55729">
    <property type="entry name" value="Acyl-CoA N-acyltransferases (Nat)"/>
    <property type="match status" value="2"/>
</dbReference>
<dbReference type="GO" id="GO:0009252">
    <property type="term" value="P:peptidoglycan biosynthetic process"/>
    <property type="evidence" value="ECO:0007669"/>
    <property type="project" value="UniProtKB-KW"/>
</dbReference>
<dbReference type="InterPro" id="IPR038740">
    <property type="entry name" value="BioF2-like_GNAT_dom"/>
</dbReference>
<keyword evidence="4" id="KW-0573">Peptidoglycan synthesis</keyword>
<sequence>MEAKEITNKETWETFFLHCRDKTFLQAWQWGEFHARRNTKFWRFGIYEDDALQGVALVAKIAAKRGTFLLIQHGPVLAGRESFNFQVSIFKSFTEELKKLGNEEGADFIRIAPLFERTEESMKLFRDLGFREAPMHASAYDSTWKLDITTSEGELLRNMRKTTRYLIRQTSSNPDIRIEKSADPKDIEKYETLNLLVAEKQQFVPFSKAFIADEFAALAADGNALWLFGMYKDKVAAAALVVFWSGIGFYHQAASDPAFSKFSIPYLLQWEAIKEAKQRGCAMYDFWGYADPASKHPWAGPTLFKMGFGGRADLYVKTQDLVLSQKYWLTYLFELLRKLRRGL</sequence>
<comment type="caution">
    <text evidence="8">The sequence shown here is derived from an EMBL/GenBank/DDBJ whole genome shotgun (WGS) entry which is preliminary data.</text>
</comment>
<dbReference type="PROSITE" id="PS51191">
    <property type="entry name" value="FEMABX"/>
    <property type="match status" value="1"/>
</dbReference>
<keyword evidence="6" id="KW-0961">Cell wall biogenesis/degradation</keyword>
<dbReference type="GO" id="GO:0016755">
    <property type="term" value="F:aminoacyltransferase activity"/>
    <property type="evidence" value="ECO:0007669"/>
    <property type="project" value="InterPro"/>
</dbReference>
<dbReference type="EMBL" id="MHUG01000020">
    <property type="protein sequence ID" value="OHA72870.1"/>
    <property type="molecule type" value="Genomic_DNA"/>
</dbReference>
<protein>
    <recommendedName>
        <fullName evidence="7">BioF2-like acetyltransferase domain-containing protein</fullName>
    </recommendedName>
</protein>
<accession>A0A1G2RJ50</accession>
<dbReference type="Pfam" id="PF13480">
    <property type="entry name" value="Acetyltransf_6"/>
    <property type="match status" value="1"/>
</dbReference>
<dbReference type="GO" id="GO:0008360">
    <property type="term" value="P:regulation of cell shape"/>
    <property type="evidence" value="ECO:0007669"/>
    <property type="project" value="UniProtKB-KW"/>
</dbReference>
<dbReference type="AlphaFoldDB" id="A0A1G2RJ50"/>
<feature type="domain" description="BioF2-like acetyltransferase" evidence="7">
    <location>
        <begin position="157"/>
        <end position="290"/>
    </location>
</feature>
<dbReference type="Pfam" id="PF02388">
    <property type="entry name" value="FemAB"/>
    <property type="match status" value="1"/>
</dbReference>
<organism evidence="8 9">
    <name type="scientific">Candidatus Wildermuthbacteria bacterium RIFCSPLOWO2_01_FULL_48_16</name>
    <dbReference type="NCBI Taxonomy" id="1802461"/>
    <lineage>
        <taxon>Bacteria</taxon>
        <taxon>Candidatus Wildermuthiibacteriota</taxon>
    </lineage>
</organism>
<evidence type="ECO:0000256" key="6">
    <source>
        <dbReference type="ARBA" id="ARBA00023316"/>
    </source>
</evidence>
<gene>
    <name evidence="8" type="ORF">A3B24_02070</name>
</gene>
<dbReference type="Proteomes" id="UP000176917">
    <property type="component" value="Unassembled WGS sequence"/>
</dbReference>
<name>A0A1G2RJ50_9BACT</name>
<keyword evidence="2" id="KW-0808">Transferase</keyword>
<evidence type="ECO:0000256" key="2">
    <source>
        <dbReference type="ARBA" id="ARBA00022679"/>
    </source>
</evidence>
<keyword evidence="5" id="KW-0012">Acyltransferase</keyword>
<dbReference type="InterPro" id="IPR003447">
    <property type="entry name" value="FEMABX"/>
</dbReference>
<evidence type="ECO:0000256" key="1">
    <source>
        <dbReference type="ARBA" id="ARBA00009943"/>
    </source>
</evidence>
<reference evidence="8 9" key="1">
    <citation type="journal article" date="2016" name="Nat. Commun.">
        <title>Thousands of microbial genomes shed light on interconnected biogeochemical processes in an aquifer system.</title>
        <authorList>
            <person name="Anantharaman K."/>
            <person name="Brown C.T."/>
            <person name="Hug L.A."/>
            <person name="Sharon I."/>
            <person name="Castelle C.J."/>
            <person name="Probst A.J."/>
            <person name="Thomas B.C."/>
            <person name="Singh A."/>
            <person name="Wilkins M.J."/>
            <person name="Karaoz U."/>
            <person name="Brodie E.L."/>
            <person name="Williams K.H."/>
            <person name="Hubbard S.S."/>
            <person name="Banfield J.F."/>
        </authorList>
    </citation>
    <scope>NUCLEOTIDE SEQUENCE [LARGE SCALE GENOMIC DNA]</scope>
</reference>
<evidence type="ECO:0000313" key="8">
    <source>
        <dbReference type="EMBL" id="OHA72870.1"/>
    </source>
</evidence>
<evidence type="ECO:0000313" key="9">
    <source>
        <dbReference type="Proteomes" id="UP000176917"/>
    </source>
</evidence>
<dbReference type="GO" id="GO:0071555">
    <property type="term" value="P:cell wall organization"/>
    <property type="evidence" value="ECO:0007669"/>
    <property type="project" value="UniProtKB-KW"/>
</dbReference>
<proteinExistence type="inferred from homology"/>
<dbReference type="PANTHER" id="PTHR36174:SF1">
    <property type="entry name" value="LIPID II:GLYCINE GLYCYLTRANSFERASE"/>
    <property type="match status" value="1"/>
</dbReference>
<dbReference type="InterPro" id="IPR050644">
    <property type="entry name" value="PG_Glycine_Bridge_Synth"/>
</dbReference>
<evidence type="ECO:0000256" key="3">
    <source>
        <dbReference type="ARBA" id="ARBA00022960"/>
    </source>
</evidence>
<comment type="similarity">
    <text evidence="1">Belongs to the FemABX family.</text>
</comment>